<evidence type="ECO:0000313" key="7">
    <source>
        <dbReference type="EMBL" id="CAE2337019.1"/>
    </source>
</evidence>
<feature type="compositionally biased region" description="Polar residues" evidence="5">
    <location>
        <begin position="42"/>
        <end position="61"/>
    </location>
</feature>
<evidence type="ECO:0000256" key="1">
    <source>
        <dbReference type="ARBA" id="ARBA00022574"/>
    </source>
</evidence>
<dbReference type="InterPro" id="IPR018247">
    <property type="entry name" value="EF_Hand_1_Ca_BS"/>
</dbReference>
<dbReference type="AlphaFoldDB" id="A0A6U6DA49"/>
<evidence type="ECO:0000256" key="3">
    <source>
        <dbReference type="ARBA" id="ARBA00022837"/>
    </source>
</evidence>
<dbReference type="PROSITE" id="PS00018">
    <property type="entry name" value="EF_HAND_1"/>
    <property type="match status" value="1"/>
</dbReference>
<dbReference type="InterPro" id="IPR019775">
    <property type="entry name" value="WD40_repeat_CS"/>
</dbReference>
<evidence type="ECO:0000259" key="6">
    <source>
        <dbReference type="PROSITE" id="PS50222"/>
    </source>
</evidence>
<feature type="compositionally biased region" description="Polar residues" evidence="5">
    <location>
        <begin position="987"/>
        <end position="1003"/>
    </location>
</feature>
<feature type="region of interest" description="Disordered" evidence="5">
    <location>
        <begin position="1"/>
        <end position="65"/>
    </location>
</feature>
<dbReference type="PROSITE" id="PS50222">
    <property type="entry name" value="EF_HAND_2"/>
    <property type="match status" value="1"/>
</dbReference>
<feature type="compositionally biased region" description="Low complexity" evidence="5">
    <location>
        <begin position="1"/>
        <end position="15"/>
    </location>
</feature>
<dbReference type="InterPro" id="IPR015943">
    <property type="entry name" value="WD40/YVTN_repeat-like_dom_sf"/>
</dbReference>
<dbReference type="EMBL" id="HBKN01047145">
    <property type="protein sequence ID" value="CAE2337019.1"/>
    <property type="molecule type" value="Transcribed_RNA"/>
</dbReference>
<dbReference type="OMA" id="GPQRIFF"/>
<feature type="region of interest" description="Disordered" evidence="5">
    <location>
        <begin position="958"/>
        <end position="1028"/>
    </location>
</feature>
<dbReference type="SMART" id="SM00054">
    <property type="entry name" value="EFh"/>
    <property type="match status" value="2"/>
</dbReference>
<feature type="repeat" description="WD" evidence="4">
    <location>
        <begin position="727"/>
        <end position="759"/>
    </location>
</feature>
<keyword evidence="1 4" id="KW-0853">WD repeat</keyword>
<keyword evidence="2" id="KW-0677">Repeat</keyword>
<reference evidence="8" key="1">
    <citation type="submission" date="2021-01" db="EMBL/GenBank/DDBJ databases">
        <authorList>
            <person name="Corre E."/>
            <person name="Pelletier E."/>
            <person name="Niang G."/>
            <person name="Scheremetjew M."/>
            <person name="Finn R."/>
            <person name="Kale V."/>
            <person name="Holt S."/>
            <person name="Cochrane G."/>
            <person name="Meng A."/>
            <person name="Brown T."/>
            <person name="Cohen L."/>
        </authorList>
    </citation>
    <scope>NUCLEOTIDE SEQUENCE</scope>
    <source>
        <strain evidence="8">CCMP 2712</strain>
    </source>
</reference>
<sequence>MSSFQSRSSVVPSSSAETDARKERRSLTPFWDTNVREKVKENQASTSVVGHTNQPAATFSFESRRQNLKPNKNSDLFAASSKEKNEEALKGWKPWRKALNKYSHEGKDKKKISQALSKIAAETLIQSNPLLEASQDSLTPNYQVRDLSSLSLSDLCILNVAFQAADVDNSGALDMQEFINAFLPLLAAGAGDLHLMFMRIDADCDGTITWEEFLSFIVMQDDGAIQLETESSRKLFQYPSIADNALQIVGHKEVAAGFICFDEVDKYLSYSRKGDLLVWWPDAIDGVKIRSPKAYQTDLSFIVGLIHVAKFGHSDRFAVCAANKRLLFLDLIRDSFKVVGQLVLDISPLSICMIAIKGDTESSNESMIAFGDDFGSIHLYDADKLVHIASRHELTANGLSKEMWTARAAYISSWQAHDKTAWVTKLDYHDETRMLLSSASDGQLVVSDVIRRTIKHDGFRHRGEVADFLWMPKWQLLASCGIERYISIWQIPIKNPAYKLEGHQASVHKLAYGGGQLISLDTSKTIIIWDLRDMEPIQRLEAAKVHQEFPVSSIIFDARRNTLLSISRKILPWHISERKVPNGHALPISCCVYNPTFEILVSTDEASVVRVWNVNTGKAIIRYENAHTNAKSEPVKITAATFDQTNRRLITGAHDGSIKVWNFSTGQHLRELEGFGSGEVTSIQNFSITPYDYIVATGWNHKVSFWEESGSSTAERQGSKKAVTHHFEGHGEDILCMVCHKEANLIVTSSYDGDIIIWNHELGIPRAHLVLPGIRMMTQEQKPIEAMVIICCPSQVEQEDLILLVTAGGDGVVRFWNVTGAPELLLEYTMKDSRDAGLSSLISCERSKVMILTDNHGFVYVFDIQATMKSAGQATDMSDIRLCRPVQRSKWRAHLQSITSVCYVNSRRIVITGSRDCTICVWTIHGHRLGILGEPSGWELTADMFRDFRLDEAAFDASLPEEEEESGQRTESPSPVAESGKDKVQPENDSSSRIPIFTLQAQMTGKRLAVTDPTQEEGKKTMADESKQQATQNAFFMTQDLDISTISRDGELEEDNKDTESISDSSSSELDLLSFADAGPLRLQEMGGKQEVSINYALKDEVDSILQRAKEKRENPEKYFEASSLEISAYQKMIVSDLHELSLPASVSKKMMKGKRLVKAALSHGKDQTPFSDVDSEFGSESAFERDRAL</sequence>
<dbReference type="PANTHER" id="PTHR44324:SF4">
    <property type="entry name" value="WD40 REPEAT DOMAIN 95"/>
    <property type="match status" value="1"/>
</dbReference>
<dbReference type="SMART" id="SM00320">
    <property type="entry name" value="WD40"/>
    <property type="match status" value="9"/>
</dbReference>
<evidence type="ECO:0000313" key="8">
    <source>
        <dbReference type="EMBL" id="CAE2337022.1"/>
    </source>
</evidence>
<evidence type="ECO:0000256" key="4">
    <source>
        <dbReference type="PROSITE-ProRule" id="PRU00221"/>
    </source>
</evidence>
<dbReference type="Pfam" id="PF13499">
    <property type="entry name" value="EF-hand_7"/>
    <property type="match status" value="1"/>
</dbReference>
<evidence type="ECO:0000256" key="2">
    <source>
        <dbReference type="ARBA" id="ARBA00022737"/>
    </source>
</evidence>
<feature type="compositionally biased region" description="Basic and acidic residues" evidence="5">
    <location>
        <begin position="1016"/>
        <end position="1027"/>
    </location>
</feature>
<dbReference type="InterPro" id="IPR051242">
    <property type="entry name" value="WD-EF-hand_domain"/>
</dbReference>
<name>A0A6U6DA49_GUITH</name>
<dbReference type="PROSITE" id="PS50294">
    <property type="entry name" value="WD_REPEATS_REGION"/>
    <property type="match status" value="2"/>
</dbReference>
<proteinExistence type="predicted"/>
<evidence type="ECO:0000256" key="5">
    <source>
        <dbReference type="SAM" id="MobiDB-lite"/>
    </source>
</evidence>
<protein>
    <recommendedName>
        <fullName evidence="6">EF-hand domain-containing protein</fullName>
    </recommendedName>
</protein>
<feature type="region of interest" description="Disordered" evidence="5">
    <location>
        <begin position="1166"/>
        <end position="1190"/>
    </location>
</feature>
<dbReference type="InterPro" id="IPR001680">
    <property type="entry name" value="WD40_rpt"/>
</dbReference>
<dbReference type="Gene3D" id="1.10.238.10">
    <property type="entry name" value="EF-hand"/>
    <property type="match status" value="1"/>
</dbReference>
<gene>
    <name evidence="7" type="ORF">GTHE00462_LOCUS36786</name>
    <name evidence="8" type="ORF">GTHE00462_LOCUS36787</name>
</gene>
<dbReference type="SUPFAM" id="SSF47473">
    <property type="entry name" value="EF-hand"/>
    <property type="match status" value="1"/>
</dbReference>
<dbReference type="GO" id="GO:0005509">
    <property type="term" value="F:calcium ion binding"/>
    <property type="evidence" value="ECO:0007669"/>
    <property type="project" value="InterPro"/>
</dbReference>
<dbReference type="InterPro" id="IPR036322">
    <property type="entry name" value="WD40_repeat_dom_sf"/>
</dbReference>
<dbReference type="PANTHER" id="PTHR44324">
    <property type="entry name" value="WD40 REPEAT DOMAIN 95"/>
    <property type="match status" value="1"/>
</dbReference>
<accession>A0A6U6DA49</accession>
<feature type="domain" description="EF-hand" evidence="6">
    <location>
        <begin position="188"/>
        <end position="223"/>
    </location>
</feature>
<dbReference type="InterPro" id="IPR002048">
    <property type="entry name" value="EF_hand_dom"/>
</dbReference>
<keyword evidence="3" id="KW-0106">Calcium</keyword>
<dbReference type="SUPFAM" id="SSF50978">
    <property type="entry name" value="WD40 repeat-like"/>
    <property type="match status" value="3"/>
</dbReference>
<feature type="repeat" description="WD" evidence="4">
    <location>
        <begin position="500"/>
        <end position="539"/>
    </location>
</feature>
<feature type="region of interest" description="Disordered" evidence="5">
    <location>
        <begin position="1047"/>
        <end position="1068"/>
    </location>
</feature>
<organism evidence="8">
    <name type="scientific">Guillardia theta</name>
    <name type="common">Cryptophyte</name>
    <name type="synonym">Cryptomonas phi</name>
    <dbReference type="NCBI Taxonomy" id="55529"/>
    <lineage>
        <taxon>Eukaryota</taxon>
        <taxon>Cryptophyceae</taxon>
        <taxon>Pyrenomonadales</taxon>
        <taxon>Geminigeraceae</taxon>
        <taxon>Guillardia</taxon>
    </lineage>
</organism>
<feature type="repeat" description="WD" evidence="4">
    <location>
        <begin position="581"/>
        <end position="622"/>
    </location>
</feature>
<feature type="repeat" description="WD" evidence="4">
    <location>
        <begin position="891"/>
        <end position="924"/>
    </location>
</feature>
<dbReference type="InterPro" id="IPR011992">
    <property type="entry name" value="EF-hand-dom_pair"/>
</dbReference>
<dbReference type="EMBL" id="HBKN01047146">
    <property type="protein sequence ID" value="CAE2337022.1"/>
    <property type="molecule type" value="Transcribed_RNA"/>
</dbReference>
<dbReference type="PROSITE" id="PS50082">
    <property type="entry name" value="WD_REPEATS_2"/>
    <property type="match status" value="5"/>
</dbReference>
<feature type="repeat" description="WD" evidence="4">
    <location>
        <begin position="630"/>
        <end position="671"/>
    </location>
</feature>
<dbReference type="PROSITE" id="PS00678">
    <property type="entry name" value="WD_REPEATS_1"/>
    <property type="match status" value="1"/>
</dbReference>
<dbReference type="Gene3D" id="2.130.10.10">
    <property type="entry name" value="YVTN repeat-like/Quinoprotein amine dehydrogenase"/>
    <property type="match status" value="3"/>
</dbReference>
<dbReference type="Pfam" id="PF00400">
    <property type="entry name" value="WD40"/>
    <property type="match status" value="4"/>
</dbReference>